<feature type="transmembrane region" description="Helical" evidence="1">
    <location>
        <begin position="65"/>
        <end position="83"/>
    </location>
</feature>
<dbReference type="Proteomes" id="UP000004994">
    <property type="component" value="Chromosome 2"/>
</dbReference>
<keyword evidence="3" id="KW-1185">Reference proteome</keyword>
<dbReference type="PaxDb" id="4081-Solyc00g007340.1.1"/>
<dbReference type="Gramene" id="Solyc00g007340.2.1">
    <property type="protein sequence ID" value="Solyc00g007340.2.1.1"/>
    <property type="gene ID" value="Solyc00g007340.2"/>
</dbReference>
<name>A0A3Q7E6Z1_SOLLC</name>
<dbReference type="EnsemblPlants" id="Solyc00g007340.2.1">
    <property type="protein sequence ID" value="Solyc00g007340.2.1.1"/>
    <property type="gene ID" value="Solyc00g007340.2"/>
</dbReference>
<evidence type="ECO:0000256" key="1">
    <source>
        <dbReference type="SAM" id="Phobius"/>
    </source>
</evidence>
<keyword evidence="1" id="KW-0812">Transmembrane</keyword>
<accession>A0A3Q7E6Z1</accession>
<protein>
    <submittedName>
        <fullName evidence="2">Uncharacterized protein</fullName>
    </submittedName>
</protein>
<evidence type="ECO:0000313" key="3">
    <source>
        <dbReference type="Proteomes" id="UP000004994"/>
    </source>
</evidence>
<reference evidence="2" key="2">
    <citation type="submission" date="2019-01" db="UniProtKB">
        <authorList>
            <consortium name="EnsemblPlants"/>
        </authorList>
    </citation>
    <scope>IDENTIFICATION</scope>
    <source>
        <strain evidence="2">cv. Heinz 1706</strain>
    </source>
</reference>
<sequence>MKPLLFGIQGSIQTLIFFTSKILHLNPLVKRSLHKLLFHIQKPKDDVKKGRVLKIFAFKNSSPSILLFLSLTLSVITLASFLLERPTTTGKPRYYPCHFFVVVKATTISQLSTPLYHFYLNK</sequence>
<keyword evidence="1" id="KW-0472">Membrane</keyword>
<keyword evidence="1" id="KW-1133">Transmembrane helix</keyword>
<evidence type="ECO:0000313" key="2">
    <source>
        <dbReference type="EnsemblPlants" id="Solyc00g007340.2.1.1"/>
    </source>
</evidence>
<proteinExistence type="predicted"/>
<reference evidence="2" key="1">
    <citation type="journal article" date="2012" name="Nature">
        <title>The tomato genome sequence provides insights into fleshy fruit evolution.</title>
        <authorList>
            <consortium name="Tomato Genome Consortium"/>
        </authorList>
    </citation>
    <scope>NUCLEOTIDE SEQUENCE [LARGE SCALE GENOMIC DNA]</scope>
    <source>
        <strain evidence="2">cv. Heinz 1706</strain>
    </source>
</reference>
<dbReference type="InParanoid" id="A0A3Q7E6Z1"/>
<dbReference type="AlphaFoldDB" id="A0A3Q7E6Z1"/>
<organism evidence="2">
    <name type="scientific">Solanum lycopersicum</name>
    <name type="common">Tomato</name>
    <name type="synonym">Lycopersicon esculentum</name>
    <dbReference type="NCBI Taxonomy" id="4081"/>
    <lineage>
        <taxon>Eukaryota</taxon>
        <taxon>Viridiplantae</taxon>
        <taxon>Streptophyta</taxon>
        <taxon>Embryophyta</taxon>
        <taxon>Tracheophyta</taxon>
        <taxon>Spermatophyta</taxon>
        <taxon>Magnoliopsida</taxon>
        <taxon>eudicotyledons</taxon>
        <taxon>Gunneridae</taxon>
        <taxon>Pentapetalae</taxon>
        <taxon>asterids</taxon>
        <taxon>lamiids</taxon>
        <taxon>Solanales</taxon>
        <taxon>Solanaceae</taxon>
        <taxon>Solanoideae</taxon>
        <taxon>Solaneae</taxon>
        <taxon>Solanum</taxon>
        <taxon>Solanum subgen. Lycopersicon</taxon>
    </lineage>
</organism>